<dbReference type="AlphaFoldDB" id="A0AAD3QWY8"/>
<evidence type="ECO:0000313" key="2">
    <source>
        <dbReference type="EMBL" id="GLD46575.1"/>
    </source>
</evidence>
<accession>A0AAD3QWY8</accession>
<feature type="non-terminal residue" evidence="2">
    <location>
        <position position="57"/>
    </location>
</feature>
<evidence type="ECO:0000313" key="3">
    <source>
        <dbReference type="Proteomes" id="UP001279410"/>
    </source>
</evidence>
<comment type="caution">
    <text evidence="2">The sequence shown here is derived from an EMBL/GenBank/DDBJ whole genome shotgun (WGS) entry which is preliminary data.</text>
</comment>
<organism evidence="2 3">
    <name type="scientific">Lates japonicus</name>
    <name type="common">Japanese lates</name>
    <dbReference type="NCBI Taxonomy" id="270547"/>
    <lineage>
        <taxon>Eukaryota</taxon>
        <taxon>Metazoa</taxon>
        <taxon>Chordata</taxon>
        <taxon>Craniata</taxon>
        <taxon>Vertebrata</taxon>
        <taxon>Euteleostomi</taxon>
        <taxon>Actinopterygii</taxon>
        <taxon>Neopterygii</taxon>
        <taxon>Teleostei</taxon>
        <taxon>Neoteleostei</taxon>
        <taxon>Acanthomorphata</taxon>
        <taxon>Carangaria</taxon>
        <taxon>Carangaria incertae sedis</taxon>
        <taxon>Centropomidae</taxon>
        <taxon>Lates</taxon>
    </lineage>
</organism>
<dbReference type="Proteomes" id="UP001279410">
    <property type="component" value="Unassembled WGS sequence"/>
</dbReference>
<name>A0AAD3QWY8_LATJO</name>
<sequence length="57" mass="6813">MDEERENFKANLSNLTAENQQLLMERSILENKTEELSRVRDDLNWTLNVILKFNTFP</sequence>
<keyword evidence="3" id="KW-1185">Reference proteome</keyword>
<dbReference type="EMBL" id="BRZM01003230">
    <property type="protein sequence ID" value="GLD46575.1"/>
    <property type="molecule type" value="Genomic_DNA"/>
</dbReference>
<evidence type="ECO:0000256" key="1">
    <source>
        <dbReference type="SAM" id="Coils"/>
    </source>
</evidence>
<protein>
    <submittedName>
        <fullName evidence="2">C-type lectin domain family 4 member A-like isoform X1</fullName>
    </submittedName>
</protein>
<feature type="coiled-coil region" evidence="1">
    <location>
        <begin position="5"/>
        <end position="32"/>
    </location>
</feature>
<keyword evidence="1" id="KW-0175">Coiled coil</keyword>
<gene>
    <name evidence="2" type="ORF">AKAME5_002703600</name>
</gene>
<proteinExistence type="predicted"/>
<reference evidence="2" key="1">
    <citation type="submission" date="2022-08" db="EMBL/GenBank/DDBJ databases">
        <title>Genome sequencing of akame (Lates japonicus).</title>
        <authorList>
            <person name="Hashiguchi Y."/>
            <person name="Takahashi H."/>
        </authorList>
    </citation>
    <scope>NUCLEOTIDE SEQUENCE</scope>
    <source>
        <strain evidence="2">Kochi</strain>
    </source>
</reference>